<organism evidence="4 5">
    <name type="scientific">Microbacterium azadirachtae</name>
    <dbReference type="NCBI Taxonomy" id="582680"/>
    <lineage>
        <taxon>Bacteria</taxon>
        <taxon>Bacillati</taxon>
        <taxon>Actinomycetota</taxon>
        <taxon>Actinomycetes</taxon>
        <taxon>Micrococcales</taxon>
        <taxon>Microbacteriaceae</taxon>
        <taxon>Microbacterium</taxon>
    </lineage>
</organism>
<dbReference type="GO" id="GO:0005829">
    <property type="term" value="C:cytosol"/>
    <property type="evidence" value="ECO:0007669"/>
    <property type="project" value="TreeGrafter"/>
</dbReference>
<accession>A0A1I6J0B9</accession>
<dbReference type="Proteomes" id="UP000198877">
    <property type="component" value="Unassembled WGS sequence"/>
</dbReference>
<dbReference type="InterPro" id="IPR050223">
    <property type="entry name" value="D-isomer_2-hydroxyacid_DH"/>
</dbReference>
<dbReference type="PANTHER" id="PTHR10996">
    <property type="entry name" value="2-HYDROXYACID DEHYDROGENASE-RELATED"/>
    <property type="match status" value="1"/>
</dbReference>
<dbReference type="EMBL" id="FOYR01000004">
    <property type="protein sequence ID" value="SFR72321.1"/>
    <property type="molecule type" value="Genomic_DNA"/>
</dbReference>
<evidence type="ECO:0000259" key="3">
    <source>
        <dbReference type="Pfam" id="PF02826"/>
    </source>
</evidence>
<dbReference type="InterPro" id="IPR036291">
    <property type="entry name" value="NAD(P)-bd_dom_sf"/>
</dbReference>
<dbReference type="AlphaFoldDB" id="A0A1I6J0B9"/>
<dbReference type="PANTHER" id="PTHR10996:SF178">
    <property type="entry name" value="2-HYDROXYACID DEHYDROGENASE YGL185C-RELATED"/>
    <property type="match status" value="1"/>
</dbReference>
<protein>
    <submittedName>
        <fullName evidence="4">Phosphoglycerate dehydrogenase</fullName>
    </submittedName>
</protein>
<dbReference type="SUPFAM" id="SSF51735">
    <property type="entry name" value="NAD(P)-binding Rossmann-fold domains"/>
    <property type="match status" value="1"/>
</dbReference>
<dbReference type="InterPro" id="IPR006140">
    <property type="entry name" value="D-isomer_DH_NAD-bd"/>
</dbReference>
<evidence type="ECO:0000313" key="5">
    <source>
        <dbReference type="Proteomes" id="UP000198877"/>
    </source>
</evidence>
<evidence type="ECO:0000256" key="1">
    <source>
        <dbReference type="ARBA" id="ARBA00023002"/>
    </source>
</evidence>
<keyword evidence="1" id="KW-0560">Oxidoreductase</keyword>
<sequence length="339" mass="36952">MTEATTPNALVVMSREVFERQFDDTRIARLRRLATVPDPVFTDDLDDLALRDRLSEVEVLLTGWGAPRLDAERLDRLPKLRAMLHCAGSIRPQVSDEFWERGIRAASVADVNAAPVAEFTLAAVIFAGKKAPFIAADPASRRLNGLQAERFGELSNFGRTIGVVGFSRVGRRVVSTLQQLDDVTVLVADPYADPAEIAAAGGVHTPLEELLPRVDVLSLHAPELPATRHMIGTEHLAVLRDHATVINTARGSLIDTEALEHECAGGRLNAILDVTDPEPLPEDSPLYRLPNVMITPHLAGSLGSELFRMTDAALDELERYAAGEPLWEEVTLDALQLSA</sequence>
<evidence type="ECO:0000256" key="2">
    <source>
        <dbReference type="ARBA" id="ARBA00023027"/>
    </source>
</evidence>
<dbReference type="RefSeq" id="WP_091741478.1">
    <property type="nucleotide sequence ID" value="NZ_FOYR01000004.1"/>
</dbReference>
<dbReference type="SUPFAM" id="SSF52283">
    <property type="entry name" value="Formate/glycerate dehydrogenase catalytic domain-like"/>
    <property type="match status" value="1"/>
</dbReference>
<name>A0A1I6J0B9_9MICO</name>
<dbReference type="Pfam" id="PF02826">
    <property type="entry name" value="2-Hacid_dh_C"/>
    <property type="match status" value="1"/>
</dbReference>
<reference evidence="5" key="1">
    <citation type="submission" date="2016-10" db="EMBL/GenBank/DDBJ databases">
        <authorList>
            <person name="Varghese N."/>
            <person name="Submissions S."/>
        </authorList>
    </citation>
    <scope>NUCLEOTIDE SEQUENCE [LARGE SCALE GENOMIC DNA]</scope>
    <source>
        <strain evidence="5">CL127</strain>
    </source>
</reference>
<keyword evidence="2" id="KW-0520">NAD</keyword>
<dbReference type="GO" id="GO:0030267">
    <property type="term" value="F:glyoxylate reductase (NADPH) activity"/>
    <property type="evidence" value="ECO:0007669"/>
    <property type="project" value="TreeGrafter"/>
</dbReference>
<dbReference type="GO" id="GO:0051287">
    <property type="term" value="F:NAD binding"/>
    <property type="evidence" value="ECO:0007669"/>
    <property type="project" value="InterPro"/>
</dbReference>
<dbReference type="CDD" id="cd12167">
    <property type="entry name" value="2-Hacid_dh_8"/>
    <property type="match status" value="1"/>
</dbReference>
<proteinExistence type="predicted"/>
<dbReference type="Gene3D" id="3.40.50.720">
    <property type="entry name" value="NAD(P)-binding Rossmann-like Domain"/>
    <property type="match status" value="2"/>
</dbReference>
<evidence type="ECO:0000313" key="4">
    <source>
        <dbReference type="EMBL" id="SFR72321.1"/>
    </source>
</evidence>
<gene>
    <name evidence="4" type="ORF">SAMN04488591_3174</name>
</gene>
<feature type="domain" description="D-isomer specific 2-hydroxyacid dehydrogenase NAD-binding" evidence="3">
    <location>
        <begin position="150"/>
        <end position="299"/>
    </location>
</feature>
<dbReference type="GO" id="GO:0016618">
    <property type="term" value="F:hydroxypyruvate reductase [NAD(P)H] activity"/>
    <property type="evidence" value="ECO:0007669"/>
    <property type="project" value="TreeGrafter"/>
</dbReference>